<dbReference type="FunFam" id="1.10.8.60:FF:000017">
    <property type="entry name" value="ATP-dependent chaperone ClpB"/>
    <property type="match status" value="1"/>
</dbReference>
<dbReference type="CDD" id="cd00009">
    <property type="entry name" value="AAA"/>
    <property type="match status" value="1"/>
</dbReference>
<evidence type="ECO:0000259" key="8">
    <source>
        <dbReference type="SMART" id="SM00382"/>
    </source>
</evidence>
<dbReference type="InterPro" id="IPR019489">
    <property type="entry name" value="Clp_ATPase_C"/>
</dbReference>
<dbReference type="InterPro" id="IPR018368">
    <property type="entry name" value="ClpA/B_CS1"/>
</dbReference>
<evidence type="ECO:0000256" key="1">
    <source>
        <dbReference type="ARBA" id="ARBA00008675"/>
    </source>
</evidence>
<protein>
    <recommendedName>
        <fullName evidence="12">Clp R domain-containing protein</fullName>
    </recommendedName>
</protein>
<evidence type="ECO:0000256" key="2">
    <source>
        <dbReference type="ARBA" id="ARBA00022737"/>
    </source>
</evidence>
<accession>A0A7J8VSZ1</accession>
<dbReference type="FunFam" id="3.40.50.300:FF:000120">
    <property type="entry name" value="ATP-dependent chaperone ClpB"/>
    <property type="match status" value="1"/>
</dbReference>
<dbReference type="Gene3D" id="3.40.50.300">
    <property type="entry name" value="P-loop containing nucleotide triphosphate hydrolases"/>
    <property type="match status" value="3"/>
</dbReference>
<dbReference type="Pfam" id="PF10431">
    <property type="entry name" value="ClpB_D2-small"/>
    <property type="match status" value="1"/>
</dbReference>
<evidence type="ECO:0008006" key="12">
    <source>
        <dbReference type="Google" id="ProtNLM"/>
    </source>
</evidence>
<dbReference type="FunFam" id="3.40.50.300:FF:000025">
    <property type="entry name" value="ATP-dependent Clp protease subunit"/>
    <property type="match status" value="1"/>
</dbReference>
<dbReference type="Pfam" id="PF17871">
    <property type="entry name" value="AAA_lid_9"/>
    <property type="match status" value="1"/>
</dbReference>
<dbReference type="GO" id="GO:0016887">
    <property type="term" value="F:ATP hydrolysis activity"/>
    <property type="evidence" value="ECO:0007669"/>
    <property type="project" value="InterPro"/>
</dbReference>
<reference evidence="10 11" key="1">
    <citation type="journal article" date="2019" name="Genome Biol. Evol.">
        <title>Insights into the evolution of the New World diploid cottons (Gossypium, subgenus Houzingenia) based on genome sequencing.</title>
        <authorList>
            <person name="Grover C.E."/>
            <person name="Arick M.A. 2nd"/>
            <person name="Thrash A."/>
            <person name="Conover J.L."/>
            <person name="Sanders W.S."/>
            <person name="Peterson D.G."/>
            <person name="Frelichowski J.E."/>
            <person name="Scheffler J.A."/>
            <person name="Scheffler B.E."/>
            <person name="Wendel J.F."/>
        </authorList>
    </citation>
    <scope>NUCLEOTIDE SEQUENCE [LARGE SCALE GENOMIC DNA]</scope>
    <source>
        <strain evidence="10">57</strain>
        <tissue evidence="10">Leaf</tissue>
    </source>
</reference>
<dbReference type="InterPro" id="IPR050130">
    <property type="entry name" value="ClpA_ClpB"/>
</dbReference>
<dbReference type="InterPro" id="IPR001270">
    <property type="entry name" value="ClpA/B"/>
</dbReference>
<feature type="domain" description="Clp ATPase C-terminal" evidence="9">
    <location>
        <begin position="533"/>
        <end position="620"/>
    </location>
</feature>
<dbReference type="SMART" id="SM00382">
    <property type="entry name" value="AAA"/>
    <property type="match status" value="1"/>
</dbReference>
<dbReference type="InterPro" id="IPR041546">
    <property type="entry name" value="ClpA/ClpB_AAA_lid"/>
</dbReference>
<dbReference type="AlphaFoldDB" id="A0A7J8VSZ1"/>
<evidence type="ECO:0000313" key="11">
    <source>
        <dbReference type="Proteomes" id="UP000593573"/>
    </source>
</evidence>
<dbReference type="InterPro" id="IPR003959">
    <property type="entry name" value="ATPase_AAA_core"/>
</dbReference>
<dbReference type="Proteomes" id="UP000593573">
    <property type="component" value="Unassembled WGS sequence"/>
</dbReference>
<dbReference type="PANTHER" id="PTHR11638">
    <property type="entry name" value="ATP-DEPENDENT CLP PROTEASE"/>
    <property type="match status" value="1"/>
</dbReference>
<dbReference type="Gene3D" id="1.10.8.60">
    <property type="match status" value="1"/>
</dbReference>
<dbReference type="EMBL" id="JABFAB010000012">
    <property type="protein sequence ID" value="MBA0665925.1"/>
    <property type="molecule type" value="Genomic_DNA"/>
</dbReference>
<dbReference type="PROSITE" id="PS00870">
    <property type="entry name" value="CLPAB_1"/>
    <property type="match status" value="1"/>
</dbReference>
<dbReference type="Pfam" id="PF07724">
    <property type="entry name" value="AAA_2"/>
    <property type="match status" value="1"/>
</dbReference>
<dbReference type="GO" id="GO:0034605">
    <property type="term" value="P:cellular response to heat"/>
    <property type="evidence" value="ECO:0007669"/>
    <property type="project" value="TreeGrafter"/>
</dbReference>
<name>A0A7J8VSZ1_9ROSI</name>
<dbReference type="InterPro" id="IPR027417">
    <property type="entry name" value="P-loop_NTPase"/>
</dbReference>
<dbReference type="InterPro" id="IPR028299">
    <property type="entry name" value="ClpA/B_CS2"/>
</dbReference>
<dbReference type="PROSITE" id="PS00871">
    <property type="entry name" value="CLPAB_2"/>
    <property type="match status" value="1"/>
</dbReference>
<keyword evidence="3 6" id="KW-0547">Nucleotide-binding</keyword>
<keyword evidence="7" id="KW-0175">Coiled coil</keyword>
<evidence type="ECO:0000313" key="10">
    <source>
        <dbReference type="EMBL" id="MBA0665925.1"/>
    </source>
</evidence>
<dbReference type="Pfam" id="PF00004">
    <property type="entry name" value="AAA"/>
    <property type="match status" value="1"/>
</dbReference>
<proteinExistence type="inferred from homology"/>
<keyword evidence="2" id="KW-0677">Repeat</keyword>
<dbReference type="OrthoDB" id="47330at2759"/>
<dbReference type="InterPro" id="IPR003593">
    <property type="entry name" value="AAA+_ATPase"/>
</dbReference>
<keyword evidence="4 6" id="KW-0067">ATP-binding</keyword>
<evidence type="ECO:0000256" key="7">
    <source>
        <dbReference type="SAM" id="Coils"/>
    </source>
</evidence>
<evidence type="ECO:0000256" key="3">
    <source>
        <dbReference type="ARBA" id="ARBA00022741"/>
    </source>
</evidence>
<gene>
    <name evidence="10" type="ORF">Goklo_002392</name>
</gene>
<organism evidence="10 11">
    <name type="scientific">Gossypium klotzschianum</name>
    <dbReference type="NCBI Taxonomy" id="34286"/>
    <lineage>
        <taxon>Eukaryota</taxon>
        <taxon>Viridiplantae</taxon>
        <taxon>Streptophyta</taxon>
        <taxon>Embryophyta</taxon>
        <taxon>Tracheophyta</taxon>
        <taxon>Spermatophyta</taxon>
        <taxon>Magnoliopsida</taxon>
        <taxon>eudicotyledons</taxon>
        <taxon>Gunneridae</taxon>
        <taxon>Pentapetalae</taxon>
        <taxon>rosids</taxon>
        <taxon>malvids</taxon>
        <taxon>Malvales</taxon>
        <taxon>Malvaceae</taxon>
        <taxon>Malvoideae</taxon>
        <taxon>Gossypium</taxon>
    </lineage>
</organism>
<dbReference type="GO" id="GO:0005737">
    <property type="term" value="C:cytoplasm"/>
    <property type="evidence" value="ECO:0007669"/>
    <property type="project" value="TreeGrafter"/>
</dbReference>
<evidence type="ECO:0000256" key="4">
    <source>
        <dbReference type="ARBA" id="ARBA00022840"/>
    </source>
</evidence>
<dbReference type="SUPFAM" id="SSF52540">
    <property type="entry name" value="P-loop containing nucleoside triphosphate hydrolases"/>
    <property type="match status" value="2"/>
</dbReference>
<comment type="similarity">
    <text evidence="1 6">Belongs to the ClpA/ClpB family.</text>
</comment>
<feature type="domain" description="AAA+ ATPase" evidence="8">
    <location>
        <begin position="360"/>
        <end position="505"/>
    </location>
</feature>
<sequence>MGALIAGAKYRGEFEDRLKAVLKEVTESDGQIILFIDEIHTVVGAGATNGAMDAGNLLKPMLGRGELRCIGATTLDEYRKYIEKDPALERRFQQVYVGQPSVEDTVSILRGLRERYELHHGVRVSDSALVEAAILSDRYISGRFLPDKAIDLVDEAAAKLKMEITSKPTALDEINRSVLKLEMERLSLTNDTDKASRDRLSRLESELSLLKKRQAELTEQWEHEKTVMTRIQSIKEEIDRVNVEIQQAEREYDLNRAAELKYGSLNSLQRQLADAENELDEYMKSGKSMLREEVTGNDIAEVVSKWTGIPVSKLQQSEKEKLLHLEEVLHKRVVGQDPAVRSVAEAIQRSRAGLSDPRRPIASFMFMGPTGVGKTELAKALASYLFNTEEALVRIDMSEYMEKHAVSRLIGAPPGYVGYEEGGQLTEIVRRRPYAVILFDEIEKAHGDVFNVFLQILDDGRVTDSQGRTVSFTNTVIIMTSNVGSQYILNSDEDTPKNIAYGTIKQRVMEAARAVFRPEFMNRVDEYIVFQPLDREEISSIVRLQLERVQKRISDKKIKLQITDAAVQLLGNLGYDPNYGARPVKRVIQQNVENELAKGILRGEFKDEDTILVDTEQTAVPNGPIPQQKLVFKRLNGDLDTQATGSQEALSKIV</sequence>
<evidence type="ECO:0000256" key="6">
    <source>
        <dbReference type="RuleBase" id="RU004432"/>
    </source>
</evidence>
<comment type="caution">
    <text evidence="10">The sequence shown here is derived from an EMBL/GenBank/DDBJ whole genome shotgun (WGS) entry which is preliminary data.</text>
</comment>
<evidence type="ECO:0000259" key="9">
    <source>
        <dbReference type="SMART" id="SM01086"/>
    </source>
</evidence>
<feature type="coiled-coil region" evidence="7">
    <location>
        <begin position="200"/>
        <end position="292"/>
    </location>
</feature>
<evidence type="ECO:0000256" key="5">
    <source>
        <dbReference type="ARBA" id="ARBA00023186"/>
    </source>
</evidence>
<dbReference type="PRINTS" id="PR00300">
    <property type="entry name" value="CLPPROTEASEA"/>
</dbReference>
<keyword evidence="11" id="KW-1185">Reference proteome</keyword>
<dbReference type="PANTHER" id="PTHR11638:SF18">
    <property type="entry name" value="HEAT SHOCK PROTEIN 104"/>
    <property type="match status" value="1"/>
</dbReference>
<dbReference type="CDD" id="cd19499">
    <property type="entry name" value="RecA-like_ClpB_Hsp104-like"/>
    <property type="match status" value="1"/>
</dbReference>
<dbReference type="SMART" id="SM01086">
    <property type="entry name" value="ClpB_D2-small"/>
    <property type="match status" value="1"/>
</dbReference>
<keyword evidence="5 6" id="KW-0143">Chaperone</keyword>
<dbReference type="GO" id="GO:0005524">
    <property type="term" value="F:ATP binding"/>
    <property type="evidence" value="ECO:0007669"/>
    <property type="project" value="UniProtKB-KW"/>
</dbReference>